<dbReference type="AlphaFoldDB" id="A0A4Y2CY77"/>
<sequence length="101" mass="12127">MSTEDTWSLSEIQKTQLEDPDIRPILEKKLKSANRPSGQEIAQENSARKRYWVLWNSLHLKDGLLYRKWESNDGNSCRWQICFLIKHRECRVIRLFPRVKI</sequence>
<dbReference type="OrthoDB" id="10030726at2759"/>
<reference evidence="1 2" key="1">
    <citation type="journal article" date="2019" name="Sci. Rep.">
        <title>Orb-weaving spider Araneus ventricosus genome elucidates the spidroin gene catalogue.</title>
        <authorList>
            <person name="Kono N."/>
            <person name="Nakamura H."/>
            <person name="Ohtoshi R."/>
            <person name="Moran D.A.P."/>
            <person name="Shinohara A."/>
            <person name="Yoshida Y."/>
            <person name="Fujiwara M."/>
            <person name="Mori M."/>
            <person name="Tomita M."/>
            <person name="Arakawa K."/>
        </authorList>
    </citation>
    <scope>NUCLEOTIDE SEQUENCE [LARGE SCALE GENOMIC DNA]</scope>
</reference>
<proteinExistence type="predicted"/>
<dbReference type="Proteomes" id="UP000499080">
    <property type="component" value="Unassembled WGS sequence"/>
</dbReference>
<accession>A0A4Y2CY77</accession>
<evidence type="ECO:0000313" key="2">
    <source>
        <dbReference type="Proteomes" id="UP000499080"/>
    </source>
</evidence>
<comment type="caution">
    <text evidence="1">The sequence shown here is derived from an EMBL/GenBank/DDBJ whole genome shotgun (WGS) entry which is preliminary data.</text>
</comment>
<gene>
    <name evidence="1" type="ORF">AVEN_184100_1</name>
</gene>
<name>A0A4Y2CY77_ARAVE</name>
<evidence type="ECO:0000313" key="1">
    <source>
        <dbReference type="EMBL" id="GBM09400.1"/>
    </source>
</evidence>
<organism evidence="1 2">
    <name type="scientific">Araneus ventricosus</name>
    <name type="common">Orbweaver spider</name>
    <name type="synonym">Epeira ventricosa</name>
    <dbReference type="NCBI Taxonomy" id="182803"/>
    <lineage>
        <taxon>Eukaryota</taxon>
        <taxon>Metazoa</taxon>
        <taxon>Ecdysozoa</taxon>
        <taxon>Arthropoda</taxon>
        <taxon>Chelicerata</taxon>
        <taxon>Arachnida</taxon>
        <taxon>Araneae</taxon>
        <taxon>Araneomorphae</taxon>
        <taxon>Entelegynae</taxon>
        <taxon>Araneoidea</taxon>
        <taxon>Araneidae</taxon>
        <taxon>Araneus</taxon>
    </lineage>
</organism>
<dbReference type="EMBL" id="BGPR01000269">
    <property type="protein sequence ID" value="GBM09400.1"/>
    <property type="molecule type" value="Genomic_DNA"/>
</dbReference>
<keyword evidence="2" id="KW-1185">Reference proteome</keyword>
<protein>
    <submittedName>
        <fullName evidence="1">Uncharacterized protein</fullName>
    </submittedName>
</protein>